<gene>
    <name evidence="1" type="ORF">MNBD_DELTA02-345</name>
</gene>
<evidence type="ECO:0000313" key="1">
    <source>
        <dbReference type="EMBL" id="VAW36065.1"/>
    </source>
</evidence>
<name>A0A3B0UXU0_9ZZZZ</name>
<organism evidence="1">
    <name type="scientific">hydrothermal vent metagenome</name>
    <dbReference type="NCBI Taxonomy" id="652676"/>
    <lineage>
        <taxon>unclassified sequences</taxon>
        <taxon>metagenomes</taxon>
        <taxon>ecological metagenomes</taxon>
    </lineage>
</organism>
<sequence>MAGRIFEMQIGSLEVENRGTFTGLEDVHTLGVTLVYPRAGVKALATVKTLAADNPVPDDFSLLNYHRRILFKEGIVGECQLTVEVMGINKPTGAEKFFANLAKTVFNVALSTTIVPGIGNVILAGVVGQMGESIFDNIEAKESVQRLGTAYIPVNTKEEPLRAEGTLEGELKVLEDLRITRHPGLDPETGMEESEEYKVLSKGAGNGKIVISYREVKEPMPVQARAGA</sequence>
<reference evidence="1" key="1">
    <citation type="submission" date="2018-06" db="EMBL/GenBank/DDBJ databases">
        <authorList>
            <person name="Zhirakovskaya E."/>
        </authorList>
    </citation>
    <scope>NUCLEOTIDE SEQUENCE</scope>
</reference>
<dbReference type="EMBL" id="UOEZ01000035">
    <property type="protein sequence ID" value="VAW36065.1"/>
    <property type="molecule type" value="Genomic_DNA"/>
</dbReference>
<accession>A0A3B0UXU0</accession>
<protein>
    <submittedName>
        <fullName evidence="1">Uncharacterized protein</fullName>
    </submittedName>
</protein>
<dbReference type="AlphaFoldDB" id="A0A3B0UXU0"/>
<proteinExistence type="predicted"/>